<keyword evidence="3" id="KW-1185">Reference proteome</keyword>
<gene>
    <name evidence="2" type="ORF">FHX40_1320</name>
</gene>
<name>A0A543IVN8_9ACTN</name>
<feature type="chain" id="PRO_5021985125" description="DUF3558 domain-containing protein" evidence="1">
    <location>
        <begin position="31"/>
        <end position="199"/>
    </location>
</feature>
<reference evidence="2 3" key="1">
    <citation type="submission" date="2019-06" db="EMBL/GenBank/DDBJ databases">
        <title>Sequencing the genomes of 1000 actinobacteria strains.</title>
        <authorList>
            <person name="Klenk H.-P."/>
        </authorList>
    </citation>
    <scope>NUCLEOTIDE SEQUENCE [LARGE SCALE GENOMIC DNA]</scope>
    <source>
        <strain evidence="2 3">DSM 43186</strain>
    </source>
</reference>
<comment type="caution">
    <text evidence="2">The sequence shown here is derived from an EMBL/GenBank/DDBJ whole genome shotgun (WGS) entry which is preliminary data.</text>
</comment>
<protein>
    <recommendedName>
        <fullName evidence="4">DUF3558 domain-containing protein</fullName>
    </recommendedName>
</protein>
<sequence>MRHVRMMRTRAVADLTAATLCLPASITACAADEKVDTAPLPTVAAPPYVCGHLPRQAVKRMTGLTHLVARGSFDLNAVGGHGSGWCIVSEPGGERLPVLEVSLLTDFAARSTEEEVRLGAKRLPPIVTGGDGYSATKRSGGDVVGALAVLTRGRSTLIVSLDKRLEGRDPEADTVALMRLVAPRLLGRAVPSPSGPTPP</sequence>
<feature type="signal peptide" evidence="1">
    <location>
        <begin position="1"/>
        <end position="30"/>
    </location>
</feature>
<proteinExistence type="predicted"/>
<evidence type="ECO:0000313" key="2">
    <source>
        <dbReference type="EMBL" id="TQM74639.1"/>
    </source>
</evidence>
<keyword evidence="1" id="KW-0732">Signal</keyword>
<organism evidence="2 3">
    <name type="scientific">Thermopolyspora flexuosa</name>
    <dbReference type="NCBI Taxonomy" id="103836"/>
    <lineage>
        <taxon>Bacteria</taxon>
        <taxon>Bacillati</taxon>
        <taxon>Actinomycetota</taxon>
        <taxon>Actinomycetes</taxon>
        <taxon>Streptosporangiales</taxon>
        <taxon>Streptosporangiaceae</taxon>
        <taxon>Thermopolyspora</taxon>
    </lineage>
</organism>
<dbReference type="Proteomes" id="UP000319213">
    <property type="component" value="Unassembled WGS sequence"/>
</dbReference>
<dbReference type="EMBL" id="VFPQ01000001">
    <property type="protein sequence ID" value="TQM74639.1"/>
    <property type="molecule type" value="Genomic_DNA"/>
</dbReference>
<evidence type="ECO:0008006" key="4">
    <source>
        <dbReference type="Google" id="ProtNLM"/>
    </source>
</evidence>
<evidence type="ECO:0000256" key="1">
    <source>
        <dbReference type="SAM" id="SignalP"/>
    </source>
</evidence>
<dbReference type="AlphaFoldDB" id="A0A543IVN8"/>
<accession>A0A543IVN8</accession>
<evidence type="ECO:0000313" key="3">
    <source>
        <dbReference type="Proteomes" id="UP000319213"/>
    </source>
</evidence>
<dbReference type="PROSITE" id="PS51257">
    <property type="entry name" value="PROKAR_LIPOPROTEIN"/>
    <property type="match status" value="1"/>
</dbReference>